<dbReference type="OrthoDB" id="2019572at2759"/>
<gene>
    <name evidence="6" type="ORF">MENT_LOCUS42723</name>
</gene>
<evidence type="ECO:0000313" key="7">
    <source>
        <dbReference type="Proteomes" id="UP000580250"/>
    </source>
</evidence>
<name>A0A6V7WSG1_MELEN</name>
<proteinExistence type="predicted"/>
<accession>A0A6V7WSG1</accession>
<dbReference type="Proteomes" id="UP000580250">
    <property type="component" value="Unassembled WGS sequence"/>
</dbReference>
<evidence type="ECO:0000256" key="3">
    <source>
        <dbReference type="ARBA" id="ARBA00022679"/>
    </source>
</evidence>
<reference evidence="6 7" key="1">
    <citation type="submission" date="2020-08" db="EMBL/GenBank/DDBJ databases">
        <authorList>
            <person name="Koutsovoulos G."/>
            <person name="Danchin GJ E."/>
        </authorList>
    </citation>
    <scope>NUCLEOTIDE SEQUENCE [LARGE SCALE GENOMIC DNA]</scope>
</reference>
<dbReference type="PANTHER" id="PTHR46671:SF7">
    <property type="entry name" value="CORE-2_I-BRANCHING ENZYME"/>
    <property type="match status" value="1"/>
</dbReference>
<dbReference type="PANTHER" id="PTHR46671">
    <property type="entry name" value="PROTEIN CBG11221"/>
    <property type="match status" value="1"/>
</dbReference>
<organism evidence="6 7">
    <name type="scientific">Meloidogyne enterolobii</name>
    <name type="common">Root-knot nematode worm</name>
    <name type="synonym">Meloidogyne mayaguensis</name>
    <dbReference type="NCBI Taxonomy" id="390850"/>
    <lineage>
        <taxon>Eukaryota</taxon>
        <taxon>Metazoa</taxon>
        <taxon>Ecdysozoa</taxon>
        <taxon>Nematoda</taxon>
        <taxon>Chromadorea</taxon>
        <taxon>Rhabditida</taxon>
        <taxon>Tylenchina</taxon>
        <taxon>Tylenchomorpha</taxon>
        <taxon>Tylenchoidea</taxon>
        <taxon>Meloidogynidae</taxon>
        <taxon>Meloidogyninae</taxon>
        <taxon>Meloidogyne</taxon>
    </lineage>
</organism>
<dbReference type="EMBL" id="CAJEWN010000780">
    <property type="protein sequence ID" value="CAD2189968.1"/>
    <property type="molecule type" value="Genomic_DNA"/>
</dbReference>
<keyword evidence="3" id="KW-0808">Transferase</keyword>
<evidence type="ECO:0000313" key="6">
    <source>
        <dbReference type="EMBL" id="CAD2189968.1"/>
    </source>
</evidence>
<sequence>MNCEDIYFRNYFLNNPLSEDERQFPIAYAKVVYKDYRFLEAELATNYHPQNWYCFAVDSKADDSHGMGKAHLSCFKELIKKERKWEYLVTLQNHDIQIKTNEEMVQIFKWLDGACDAGYDFQSEAKRDRLDGLNKNFNWTFESLKIFKDASLNKRFNEKGLPLKLSLASGNIQASLARPFVEFVVNKLDLTKMLEQLDNLSQKLFFNRKKKLNLREYAGDEFFLQTLLASDDLKAPNAFTHKCIDKKINVPYVNR</sequence>
<keyword evidence="5" id="KW-0325">Glycoprotein</keyword>
<evidence type="ECO:0000256" key="5">
    <source>
        <dbReference type="ARBA" id="ARBA00023180"/>
    </source>
</evidence>
<comment type="subcellular location">
    <subcellularLocation>
        <location evidence="1">Membrane</location>
        <topology evidence="1">Single-pass type II membrane protein</topology>
    </subcellularLocation>
</comment>
<keyword evidence="4" id="KW-0472">Membrane</keyword>
<evidence type="ECO:0000256" key="1">
    <source>
        <dbReference type="ARBA" id="ARBA00004606"/>
    </source>
</evidence>
<dbReference type="Pfam" id="PF02485">
    <property type="entry name" value="Branch"/>
    <property type="match status" value="2"/>
</dbReference>
<dbReference type="GO" id="GO:0016757">
    <property type="term" value="F:glycosyltransferase activity"/>
    <property type="evidence" value="ECO:0007669"/>
    <property type="project" value="UniProtKB-KW"/>
</dbReference>
<dbReference type="AlphaFoldDB" id="A0A6V7WSG1"/>
<dbReference type="InterPro" id="IPR003406">
    <property type="entry name" value="Glyco_trans_14"/>
</dbReference>
<dbReference type="GO" id="GO:0016020">
    <property type="term" value="C:membrane"/>
    <property type="evidence" value="ECO:0007669"/>
    <property type="project" value="UniProtKB-SubCell"/>
</dbReference>
<protein>
    <submittedName>
        <fullName evidence="6">Uncharacterized protein</fullName>
    </submittedName>
</protein>
<evidence type="ECO:0000256" key="2">
    <source>
        <dbReference type="ARBA" id="ARBA00022676"/>
    </source>
</evidence>
<evidence type="ECO:0000256" key="4">
    <source>
        <dbReference type="ARBA" id="ARBA00023136"/>
    </source>
</evidence>
<comment type="caution">
    <text evidence="6">The sequence shown here is derived from an EMBL/GenBank/DDBJ whole genome shotgun (WGS) entry which is preliminary data.</text>
</comment>
<keyword evidence="2" id="KW-0328">Glycosyltransferase</keyword>